<gene>
    <name evidence="3" type="ORF">FOL47_003554</name>
</gene>
<dbReference type="OrthoDB" id="446442at2759"/>
<name>A0A7J6M7T2_PERCH</name>
<keyword evidence="4" id="KW-1185">Reference proteome</keyword>
<feature type="coiled-coil region" evidence="1">
    <location>
        <begin position="149"/>
        <end position="183"/>
    </location>
</feature>
<dbReference type="Proteomes" id="UP000591131">
    <property type="component" value="Unassembled WGS sequence"/>
</dbReference>
<feature type="region of interest" description="Disordered" evidence="2">
    <location>
        <begin position="314"/>
        <end position="363"/>
    </location>
</feature>
<proteinExistence type="predicted"/>
<organism evidence="3 4">
    <name type="scientific">Perkinsus chesapeaki</name>
    <name type="common">Clam parasite</name>
    <name type="synonym">Perkinsus andrewsi</name>
    <dbReference type="NCBI Taxonomy" id="330153"/>
    <lineage>
        <taxon>Eukaryota</taxon>
        <taxon>Sar</taxon>
        <taxon>Alveolata</taxon>
        <taxon>Perkinsozoa</taxon>
        <taxon>Perkinsea</taxon>
        <taxon>Perkinsida</taxon>
        <taxon>Perkinsidae</taxon>
        <taxon>Perkinsus</taxon>
    </lineage>
</organism>
<accession>A0A7J6M7T2</accession>
<evidence type="ECO:0000313" key="3">
    <source>
        <dbReference type="EMBL" id="KAF4667476.1"/>
    </source>
</evidence>
<dbReference type="AlphaFoldDB" id="A0A7J6M7T2"/>
<sequence length="418" mass="46232">MPSHWAVRKSSSPASPQHLRERLNEMPKSSHIYSPSNLRRLIRVPIAPDYDEACNELASHPEEQPEFGNTRKVRTEEVCYGTPKAHKTLRLDFLQGHDEDLEDCNDRVSVDLGVIHRHAAGVRGSASLEVRIGDIDDPYVKVAMLQAGLSRQNSDNSNLRNRLKRAEDEIERIRGNLTTLRTVRTIDGDRGPREASQYEGVAVKPFKLPSRRLVCEGSHGKDTLEVAPTPWKPTVPPSRDALLAVMRSSRNIEKCVDRVCSKRITDYVELSTMSPDCRKAVGRLFDVIAVDLDSLRQGVGRELARLHKRVAEAAGHPPNSCSFSSHRDGAIKTPPSNRSPIVPTLTSRSTATGGGGTPRLSPTFYRLASRSTSAGRSASAEPTWRRVTDSAGELLSPSCSPYPNGRQSIHCRCKEDAR</sequence>
<evidence type="ECO:0000256" key="1">
    <source>
        <dbReference type="SAM" id="Coils"/>
    </source>
</evidence>
<dbReference type="EMBL" id="JAAPAO010000210">
    <property type="protein sequence ID" value="KAF4667476.1"/>
    <property type="molecule type" value="Genomic_DNA"/>
</dbReference>
<reference evidence="3 4" key="1">
    <citation type="submission" date="2020-04" db="EMBL/GenBank/DDBJ databases">
        <title>Perkinsus chesapeaki whole genome sequence.</title>
        <authorList>
            <person name="Bogema D.R."/>
        </authorList>
    </citation>
    <scope>NUCLEOTIDE SEQUENCE [LARGE SCALE GENOMIC DNA]</scope>
    <source>
        <strain evidence="3">ATCC PRA-425</strain>
    </source>
</reference>
<comment type="caution">
    <text evidence="3">The sequence shown here is derived from an EMBL/GenBank/DDBJ whole genome shotgun (WGS) entry which is preliminary data.</text>
</comment>
<protein>
    <submittedName>
        <fullName evidence="3">Uncharacterized protein</fullName>
    </submittedName>
</protein>
<evidence type="ECO:0000256" key="2">
    <source>
        <dbReference type="SAM" id="MobiDB-lite"/>
    </source>
</evidence>
<keyword evidence="1" id="KW-0175">Coiled coil</keyword>
<evidence type="ECO:0000313" key="4">
    <source>
        <dbReference type="Proteomes" id="UP000591131"/>
    </source>
</evidence>